<dbReference type="Proteomes" id="UP000187266">
    <property type="component" value="Chromosome"/>
</dbReference>
<dbReference type="PANTHER" id="PTHR12526">
    <property type="entry name" value="GLYCOSYLTRANSFERASE"/>
    <property type="match status" value="1"/>
</dbReference>
<dbReference type="RefSeq" id="WP_076979030.1">
    <property type="nucleotide sequence ID" value="NZ_CP019124.1"/>
</dbReference>
<dbReference type="Gene3D" id="3.40.50.2000">
    <property type="entry name" value="Glycogen Phosphorylase B"/>
    <property type="match status" value="2"/>
</dbReference>
<gene>
    <name evidence="1" type="ORF">BV394_04090</name>
</gene>
<evidence type="ECO:0000313" key="2">
    <source>
        <dbReference type="Proteomes" id="UP000187266"/>
    </source>
</evidence>
<reference evidence="1 2" key="1">
    <citation type="submission" date="2017-01" db="EMBL/GenBank/DDBJ databases">
        <title>Genomic analysis of Xuhuaishuia manganoxidans DY6-4.</title>
        <authorList>
            <person name="Wang X."/>
        </authorList>
    </citation>
    <scope>NUCLEOTIDE SEQUENCE [LARGE SCALE GENOMIC DNA]</scope>
    <source>
        <strain evidence="1 2">DY6-4</strain>
    </source>
</reference>
<keyword evidence="2" id="KW-1185">Reference proteome</keyword>
<protein>
    <submittedName>
        <fullName evidence="1">Colanic acid biosynthesis glycosyltransferase WcaL</fullName>
    </submittedName>
</protein>
<dbReference type="PANTHER" id="PTHR12526:SF630">
    <property type="entry name" value="GLYCOSYLTRANSFERASE"/>
    <property type="match status" value="1"/>
</dbReference>
<dbReference type="STRING" id="1267768.BV394_04090"/>
<accession>A0A2M9DF57</accession>
<evidence type="ECO:0000313" key="1">
    <source>
        <dbReference type="EMBL" id="APX89007.1"/>
    </source>
</evidence>
<sequence length="421" mass="44820">MKLAVFVTEFPKTTETFILRDLMVFLEAGVDLRIYHLAPWRKDQILHGFAAPLAGRARHLGLGSGAAVAGVLRHPLTAAWMAARILRHQGAEPVMAAKSLALLPAALGIAEELREWGADHVHAEFAGHPATAAWIVNAAIGVPYSVSCRAHDIFRSQRLLAQKFAAASAVRSVSEFTRVFLARKVAGVGEADIDVIHSSVDVAAIPALPPAPRNGTFRVLYVGALQQRKGVDVLLSALAGLDGDWRLDLAGDGPERARLEALTRDLGLEARVAFLGARPFEEISGLIEAAHVCVAPSVIGPKGRTEGIPNVMIEALAHQRPAISTRVSGIPELIRDGETGLMTEPGDIDALRRALVEVRDDPDAAHALAVAGRAHVAAEFDLRRNAARQLEMFTRTGPLKAATAATPPAPLAPERIIPDAG</sequence>
<dbReference type="OrthoDB" id="9790710at2"/>
<dbReference type="SUPFAM" id="SSF53756">
    <property type="entry name" value="UDP-Glycosyltransferase/glycogen phosphorylase"/>
    <property type="match status" value="1"/>
</dbReference>
<accession>A0A1U7DG87</accession>
<organism evidence="1 2">
    <name type="scientific">Brevirhabdus pacifica</name>
    <dbReference type="NCBI Taxonomy" id="1267768"/>
    <lineage>
        <taxon>Bacteria</taxon>
        <taxon>Pseudomonadati</taxon>
        <taxon>Pseudomonadota</taxon>
        <taxon>Alphaproteobacteria</taxon>
        <taxon>Rhodobacterales</taxon>
        <taxon>Paracoccaceae</taxon>
        <taxon>Brevirhabdus</taxon>
    </lineage>
</organism>
<dbReference type="EMBL" id="CP019124">
    <property type="protein sequence ID" value="APX89007.1"/>
    <property type="molecule type" value="Genomic_DNA"/>
</dbReference>
<dbReference type="CDD" id="cd03801">
    <property type="entry name" value="GT4_PimA-like"/>
    <property type="match status" value="1"/>
</dbReference>
<dbReference type="Pfam" id="PF13692">
    <property type="entry name" value="Glyco_trans_1_4"/>
    <property type="match status" value="1"/>
</dbReference>
<dbReference type="AlphaFoldDB" id="A0A1U7DG87"/>
<proteinExistence type="predicted"/>
<name>A0A1U7DG87_9RHOB</name>